<dbReference type="Pfam" id="PF03372">
    <property type="entry name" value="Exo_endo_phos"/>
    <property type="match status" value="1"/>
</dbReference>
<dbReference type="SUPFAM" id="SSF81301">
    <property type="entry name" value="Nucleotidyltransferase"/>
    <property type="match status" value="1"/>
</dbReference>
<dbReference type="PANTHER" id="PTHR10682">
    <property type="entry name" value="POLY A POLYMERASE"/>
    <property type="match status" value="1"/>
</dbReference>
<evidence type="ECO:0000259" key="10">
    <source>
        <dbReference type="Pfam" id="PF01909"/>
    </source>
</evidence>
<comment type="similarity">
    <text evidence="2">Belongs to the poly(A) polymerase family.</text>
</comment>
<evidence type="ECO:0000313" key="15">
    <source>
        <dbReference type="Proteomes" id="UP001275084"/>
    </source>
</evidence>
<dbReference type="Gene3D" id="3.90.1140.10">
    <property type="entry name" value="Cyclic phosphodiesterase"/>
    <property type="match status" value="1"/>
</dbReference>
<feature type="compositionally biased region" description="Basic and acidic residues" evidence="9">
    <location>
        <begin position="469"/>
        <end position="480"/>
    </location>
</feature>
<name>A0AAJ0MEK9_9PEZI</name>
<dbReference type="SUPFAM" id="SSF81631">
    <property type="entry name" value="PAP/OAS1 substrate-binding domain"/>
    <property type="match status" value="1"/>
</dbReference>
<dbReference type="InterPro" id="IPR007012">
    <property type="entry name" value="PolA_pol_cen_dom"/>
</dbReference>
<dbReference type="InterPro" id="IPR043519">
    <property type="entry name" value="NT_sf"/>
</dbReference>
<feature type="domain" description="Poly(A) polymerase central" evidence="13">
    <location>
        <begin position="772"/>
        <end position="912"/>
    </location>
</feature>
<comment type="subcellular location">
    <subcellularLocation>
        <location evidence="1">Nucleus</location>
    </subcellularLocation>
</comment>
<gene>
    <name evidence="14" type="ORF">B0T25DRAFT_591068</name>
</gene>
<dbReference type="PANTHER" id="PTHR10682:SF23">
    <property type="entry name" value="POLYNUCLEOTIDE ADENYLYLTRANSFERASE"/>
    <property type="match status" value="1"/>
</dbReference>
<feature type="domain" description="MJ1316 RNA cyclic group end recognition" evidence="12">
    <location>
        <begin position="1126"/>
        <end position="1196"/>
    </location>
</feature>
<feature type="region of interest" description="Disordered" evidence="9">
    <location>
        <begin position="1069"/>
        <end position="1121"/>
    </location>
</feature>
<comment type="caution">
    <text evidence="14">The sequence shown here is derived from an EMBL/GenBank/DDBJ whole genome shotgun (WGS) entry which is preliminary data.</text>
</comment>
<evidence type="ECO:0000256" key="6">
    <source>
        <dbReference type="ARBA" id="ARBA00022741"/>
    </source>
</evidence>
<feature type="compositionally biased region" description="Acidic residues" evidence="9">
    <location>
        <begin position="1075"/>
        <end position="1092"/>
    </location>
</feature>
<proteinExistence type="inferred from homology"/>
<feature type="domain" description="Endonuclease/exonuclease/phosphatase" evidence="11">
    <location>
        <begin position="263"/>
        <end position="547"/>
    </location>
</feature>
<keyword evidence="15" id="KW-1185">Reference proteome</keyword>
<dbReference type="Pfam" id="PF04457">
    <property type="entry name" value="MJ1316"/>
    <property type="match status" value="1"/>
</dbReference>
<evidence type="ECO:0000313" key="14">
    <source>
        <dbReference type="EMBL" id="KAK3353558.1"/>
    </source>
</evidence>
<keyword evidence="5" id="KW-0808">Transferase</keyword>
<dbReference type="CDD" id="cd09080">
    <property type="entry name" value="TDP2"/>
    <property type="match status" value="1"/>
</dbReference>
<evidence type="ECO:0000256" key="2">
    <source>
        <dbReference type="ARBA" id="ARBA00010912"/>
    </source>
</evidence>
<dbReference type="EMBL" id="JAUIQD010000004">
    <property type="protein sequence ID" value="KAK3353558.1"/>
    <property type="molecule type" value="Genomic_DNA"/>
</dbReference>
<keyword evidence="4" id="KW-0507">mRNA processing</keyword>
<dbReference type="InterPro" id="IPR002934">
    <property type="entry name" value="Polymerase_NTP_transf_dom"/>
</dbReference>
<keyword evidence="8" id="KW-0539">Nucleus</keyword>
<evidence type="ECO:0000259" key="11">
    <source>
        <dbReference type="Pfam" id="PF03372"/>
    </source>
</evidence>
<evidence type="ECO:0000256" key="4">
    <source>
        <dbReference type="ARBA" id="ARBA00022664"/>
    </source>
</evidence>
<evidence type="ECO:0000256" key="8">
    <source>
        <dbReference type="ARBA" id="ARBA00023242"/>
    </source>
</evidence>
<evidence type="ECO:0000256" key="9">
    <source>
        <dbReference type="SAM" id="MobiDB-lite"/>
    </source>
</evidence>
<keyword evidence="14" id="KW-0436">Ligase</keyword>
<dbReference type="GO" id="GO:0031123">
    <property type="term" value="P:RNA 3'-end processing"/>
    <property type="evidence" value="ECO:0007669"/>
    <property type="project" value="InterPro"/>
</dbReference>
<dbReference type="GO" id="GO:0005524">
    <property type="term" value="F:ATP binding"/>
    <property type="evidence" value="ECO:0007669"/>
    <property type="project" value="UniProtKB-KW"/>
</dbReference>
<dbReference type="InterPro" id="IPR040459">
    <property type="entry name" value="MJ1316"/>
</dbReference>
<evidence type="ECO:0000256" key="5">
    <source>
        <dbReference type="ARBA" id="ARBA00022679"/>
    </source>
</evidence>
<evidence type="ECO:0000259" key="12">
    <source>
        <dbReference type="Pfam" id="PF04457"/>
    </source>
</evidence>
<dbReference type="GO" id="GO:0016874">
    <property type="term" value="F:ligase activity"/>
    <property type="evidence" value="ECO:0007669"/>
    <property type="project" value="UniProtKB-KW"/>
</dbReference>
<evidence type="ECO:0000256" key="7">
    <source>
        <dbReference type="ARBA" id="ARBA00022840"/>
    </source>
</evidence>
<dbReference type="AlphaFoldDB" id="A0AAJ0MEK9"/>
<reference evidence="14" key="1">
    <citation type="journal article" date="2023" name="Mol. Phylogenet. Evol.">
        <title>Genome-scale phylogeny and comparative genomics of the fungal order Sordariales.</title>
        <authorList>
            <person name="Hensen N."/>
            <person name="Bonometti L."/>
            <person name="Westerberg I."/>
            <person name="Brannstrom I.O."/>
            <person name="Guillou S."/>
            <person name="Cros-Aarteil S."/>
            <person name="Calhoun S."/>
            <person name="Haridas S."/>
            <person name="Kuo A."/>
            <person name="Mondo S."/>
            <person name="Pangilinan J."/>
            <person name="Riley R."/>
            <person name="LaButti K."/>
            <person name="Andreopoulos B."/>
            <person name="Lipzen A."/>
            <person name="Chen C."/>
            <person name="Yan M."/>
            <person name="Daum C."/>
            <person name="Ng V."/>
            <person name="Clum A."/>
            <person name="Steindorff A."/>
            <person name="Ohm R.A."/>
            <person name="Martin F."/>
            <person name="Silar P."/>
            <person name="Natvig D.O."/>
            <person name="Lalanne C."/>
            <person name="Gautier V."/>
            <person name="Ament-Velasquez S.L."/>
            <person name="Kruys A."/>
            <person name="Hutchinson M.I."/>
            <person name="Powell A.J."/>
            <person name="Barry K."/>
            <person name="Miller A.N."/>
            <person name="Grigoriev I.V."/>
            <person name="Debuchy R."/>
            <person name="Gladieux P."/>
            <person name="Hiltunen Thoren M."/>
            <person name="Johannesson H."/>
        </authorList>
    </citation>
    <scope>NUCLEOTIDE SEQUENCE</scope>
    <source>
        <strain evidence="14">CBS 955.72</strain>
    </source>
</reference>
<dbReference type="GO" id="GO:1990817">
    <property type="term" value="F:poly(A) RNA polymerase activity"/>
    <property type="evidence" value="ECO:0007669"/>
    <property type="project" value="UniProtKB-EC"/>
</dbReference>
<evidence type="ECO:0000256" key="3">
    <source>
        <dbReference type="ARBA" id="ARBA00012388"/>
    </source>
</evidence>
<organism evidence="14 15">
    <name type="scientific">Lasiosphaeria hispida</name>
    <dbReference type="NCBI Taxonomy" id="260671"/>
    <lineage>
        <taxon>Eukaryota</taxon>
        <taxon>Fungi</taxon>
        <taxon>Dikarya</taxon>
        <taxon>Ascomycota</taxon>
        <taxon>Pezizomycotina</taxon>
        <taxon>Sordariomycetes</taxon>
        <taxon>Sordariomycetidae</taxon>
        <taxon>Sordariales</taxon>
        <taxon>Lasiosphaeriaceae</taxon>
        <taxon>Lasiosphaeria</taxon>
    </lineage>
</organism>
<dbReference type="Pfam" id="PF01909">
    <property type="entry name" value="NTP_transf_2"/>
    <property type="match status" value="1"/>
</dbReference>
<dbReference type="SUPFAM" id="SSF55003">
    <property type="entry name" value="PAP/Archaeal CCA-adding enzyme, C-terminal domain"/>
    <property type="match status" value="1"/>
</dbReference>
<dbReference type="Gene3D" id="3.30.460.10">
    <property type="entry name" value="Beta Polymerase, domain 2"/>
    <property type="match status" value="1"/>
</dbReference>
<protein>
    <recommendedName>
        <fullName evidence="3">polynucleotide adenylyltransferase</fullName>
        <ecNumber evidence="3">2.7.7.19</ecNumber>
    </recommendedName>
</protein>
<keyword evidence="6" id="KW-0547">Nucleotide-binding</keyword>
<sequence>MATPEPPSLASAESAIPTTSYDTALCIIPPRSLWPAIDSLRSLYDKAYEKWPPHVNLIYPFVPADLLPAAAEHIQTALSRRGGERLALSLDVPGVFARKRDNTIYLHDADKARAARVRELRTDVLRALGGRAGQGYQMHMTVAQSEDSASSAHRFLLDKVGRVPAVRWELERVCLLVRERVQREGGPTSVMKVWGTVRLDGELERVESPVGFYETGEGEEVGKDQVLTSLPRYFEEEMGTWVPYKSTELGDAGDEVPERLAVASYNVLAEFEWPPSQARYPLLLKTILSESASADILVLQEVTDDFLSFLLSDADIRDKFPFTSHGSPSQPDTPPLPSFLNTLILSKHAFGWDYVSFRRKHKGALVAHFRDAGTLTPLILAAVHLTRGLTDGAVAAKKTDVQRLLKYLASTYPNHPLVVAGDFNMATSSYTIDAALAKKAISPLSAGHLASIDRLLAEAGLEDAWTATRDEGGEREEGLHPGEQGATYDPTVNEVAAEIVGSGYGMRPQRYDRILVRGEGVLEVEGFNKFGDVKEMVGGEASYASDHWGVRCVMKVGGEGEVEEPVSEEISNLVVPVELMKAPAGLDAPGGVQECLAELGIFPSEEDAAMRKAAFDLLKSVILDSPPAGETVAEAPGVTSRSQPAVVVVPVGSYALGVWTAASDIDVLCIGPFSSNTFFALATQRLRKASAQGVKILRRVKAHTGTMLELEILDIKMDLQYCPAGGIAQQWPQVLKTPPSDPTWSLSAQTLSKLKAARDLDYLRRSVPDLATFRLAHRFIKTWAKSRGIYSARFGYLGSIQISLLLARVHKLLAHTNPTPIPLPSLLTTFFTHYATFPWATHLAFDPLFHKHRLPYTRTAREPLAILGYFPPALNTSHAASLPSTHTIAREFRHAATTLTTTTTTTTSTWTAFLRGHGAPDFLSAYKSYAKLSIQYWGLSLAKGSALIGWLESRCVMLLVDLARRAPGLNFRIWPARFVDAAGEEDEEDGDGEGGRDYRGCYLVGLDKLDPGMGKEELKVALGGLQTALRRFEEQMRGDERYFDAKSCWLSAEVVNVRELGVLEVDAREWGEYTPGEEEEEEEEGEEEEELAELGALGASSGRKKKGKKGKEETPAPPKLETGKKFRTAADVMNRIRWDPRLDSGDFLVGYEDRFVGAMEKALDAWKSEQTDEEFIPQHRILHFKRKSDGEVLWERSTRKDAIFGSGL</sequence>
<dbReference type="SUPFAM" id="SSF55144">
    <property type="entry name" value="LigT-like"/>
    <property type="match status" value="1"/>
</dbReference>
<dbReference type="EC" id="2.7.7.19" evidence="3"/>
<feature type="domain" description="Polymerase nucleotidyl transferase" evidence="10">
    <location>
        <begin position="645"/>
        <end position="680"/>
    </location>
</feature>
<dbReference type="InterPro" id="IPR011068">
    <property type="entry name" value="NuclTrfase_I-like_C"/>
</dbReference>
<evidence type="ECO:0000259" key="13">
    <source>
        <dbReference type="Pfam" id="PF04928"/>
    </source>
</evidence>
<dbReference type="SUPFAM" id="SSF56219">
    <property type="entry name" value="DNase I-like"/>
    <property type="match status" value="1"/>
</dbReference>
<accession>A0AAJ0MEK9</accession>
<dbReference type="InterPro" id="IPR036691">
    <property type="entry name" value="Endo/exonu/phosph_ase_sf"/>
</dbReference>
<dbReference type="GO" id="GO:0005634">
    <property type="term" value="C:nucleus"/>
    <property type="evidence" value="ECO:0007669"/>
    <property type="project" value="UniProtKB-SubCell"/>
</dbReference>
<evidence type="ECO:0000256" key="1">
    <source>
        <dbReference type="ARBA" id="ARBA00004123"/>
    </source>
</evidence>
<dbReference type="Gene3D" id="1.10.1410.10">
    <property type="match status" value="1"/>
</dbReference>
<dbReference type="Gene3D" id="3.60.10.10">
    <property type="entry name" value="Endonuclease/exonuclease/phosphatase"/>
    <property type="match status" value="1"/>
</dbReference>
<dbReference type="Pfam" id="PF13563">
    <property type="entry name" value="2_5_RNA_ligase2"/>
    <property type="match status" value="1"/>
</dbReference>
<reference evidence="14" key="2">
    <citation type="submission" date="2023-06" db="EMBL/GenBank/DDBJ databases">
        <authorList>
            <consortium name="Lawrence Berkeley National Laboratory"/>
            <person name="Haridas S."/>
            <person name="Hensen N."/>
            <person name="Bonometti L."/>
            <person name="Westerberg I."/>
            <person name="Brannstrom I.O."/>
            <person name="Guillou S."/>
            <person name="Cros-Aarteil S."/>
            <person name="Calhoun S."/>
            <person name="Kuo A."/>
            <person name="Mondo S."/>
            <person name="Pangilinan J."/>
            <person name="Riley R."/>
            <person name="Labutti K."/>
            <person name="Andreopoulos B."/>
            <person name="Lipzen A."/>
            <person name="Chen C."/>
            <person name="Yanf M."/>
            <person name="Daum C."/>
            <person name="Ng V."/>
            <person name="Clum A."/>
            <person name="Steindorff A."/>
            <person name="Ohm R."/>
            <person name="Martin F."/>
            <person name="Silar P."/>
            <person name="Natvig D."/>
            <person name="Lalanne C."/>
            <person name="Gautier V."/>
            <person name="Ament-Velasquez S.L."/>
            <person name="Kruys A."/>
            <person name="Hutchinson M.I."/>
            <person name="Powell A.J."/>
            <person name="Barry K."/>
            <person name="Miller A.N."/>
            <person name="Grigoriev I.V."/>
            <person name="Debuchy R."/>
            <person name="Gladieux P."/>
            <person name="Thoren M.H."/>
            <person name="Johannesson H."/>
        </authorList>
    </citation>
    <scope>NUCLEOTIDE SEQUENCE</scope>
    <source>
        <strain evidence="14">CBS 955.72</strain>
    </source>
</reference>
<dbReference type="Pfam" id="PF04928">
    <property type="entry name" value="PAP_central"/>
    <property type="match status" value="1"/>
</dbReference>
<feature type="region of interest" description="Disordered" evidence="9">
    <location>
        <begin position="469"/>
        <end position="488"/>
    </location>
</feature>
<keyword evidence="7" id="KW-0067">ATP-binding</keyword>
<dbReference type="GO" id="GO:0003723">
    <property type="term" value="F:RNA binding"/>
    <property type="evidence" value="ECO:0007669"/>
    <property type="project" value="InterPro"/>
</dbReference>
<dbReference type="InterPro" id="IPR009097">
    <property type="entry name" value="Cyclic_Pdiesterase"/>
</dbReference>
<dbReference type="GO" id="GO:0006397">
    <property type="term" value="P:mRNA processing"/>
    <property type="evidence" value="ECO:0007669"/>
    <property type="project" value="UniProtKB-KW"/>
</dbReference>
<dbReference type="Proteomes" id="UP001275084">
    <property type="component" value="Unassembled WGS sequence"/>
</dbReference>
<dbReference type="InterPro" id="IPR005135">
    <property type="entry name" value="Endo/exonuclease/phosphatase"/>
</dbReference>